<keyword evidence="2" id="KW-1185">Reference proteome</keyword>
<evidence type="ECO:0000313" key="1">
    <source>
        <dbReference type="EnsemblPlants" id="PGSC0003DMT400019758"/>
    </source>
</evidence>
<proteinExistence type="predicted"/>
<reference evidence="2" key="1">
    <citation type="journal article" date="2011" name="Nature">
        <title>Genome sequence and analysis of the tuber crop potato.</title>
        <authorList>
            <consortium name="The Potato Genome Sequencing Consortium"/>
        </authorList>
    </citation>
    <scope>NUCLEOTIDE SEQUENCE [LARGE SCALE GENOMIC DNA]</scope>
    <source>
        <strain evidence="2">cv. DM1-3 516 R44</strain>
    </source>
</reference>
<sequence length="109" mass="12811">MHSMKLTVKHRNTMTKIKPIGKLISEANNKNQSWEMKDPNNCDCFSAILRFPEHVFEFESAKPKTELKPHFSPSLPLFFESTPIQRNIGIIRDGQILLEFRTYHSKLYF</sequence>
<accession>M1ACJ2</accession>
<organism evidence="1 2">
    <name type="scientific">Solanum tuberosum</name>
    <name type="common">Potato</name>
    <dbReference type="NCBI Taxonomy" id="4113"/>
    <lineage>
        <taxon>Eukaryota</taxon>
        <taxon>Viridiplantae</taxon>
        <taxon>Streptophyta</taxon>
        <taxon>Embryophyta</taxon>
        <taxon>Tracheophyta</taxon>
        <taxon>Spermatophyta</taxon>
        <taxon>Magnoliopsida</taxon>
        <taxon>eudicotyledons</taxon>
        <taxon>Gunneridae</taxon>
        <taxon>Pentapetalae</taxon>
        <taxon>asterids</taxon>
        <taxon>lamiids</taxon>
        <taxon>Solanales</taxon>
        <taxon>Solanaceae</taxon>
        <taxon>Solanoideae</taxon>
        <taxon>Solaneae</taxon>
        <taxon>Solanum</taxon>
    </lineage>
</organism>
<reference evidence="1" key="2">
    <citation type="submission" date="2015-06" db="UniProtKB">
        <authorList>
            <consortium name="EnsemblPlants"/>
        </authorList>
    </citation>
    <scope>IDENTIFICATION</scope>
    <source>
        <strain evidence="1">DM1-3 516 R44</strain>
    </source>
</reference>
<dbReference type="PaxDb" id="4113-PGSC0003DMT400019758"/>
<dbReference type="Proteomes" id="UP000011115">
    <property type="component" value="Unassembled WGS sequence"/>
</dbReference>
<dbReference type="HOGENOM" id="CLU_2188668_0_0_1"/>
<evidence type="ECO:0000313" key="2">
    <source>
        <dbReference type="Proteomes" id="UP000011115"/>
    </source>
</evidence>
<dbReference type="InParanoid" id="M1ACJ2"/>
<dbReference type="Gramene" id="PGSC0003DMT400019758">
    <property type="protein sequence ID" value="PGSC0003DMT400019758"/>
    <property type="gene ID" value="PGSC0003DMG401007635"/>
</dbReference>
<dbReference type="EnsemblPlants" id="PGSC0003DMT400019758">
    <property type="protein sequence ID" value="PGSC0003DMT400019758"/>
    <property type="gene ID" value="PGSC0003DMG401007635"/>
</dbReference>
<dbReference type="AlphaFoldDB" id="M1ACJ2"/>
<protein>
    <submittedName>
        <fullName evidence="1">Uncharacterized protein</fullName>
    </submittedName>
</protein>
<name>M1ACJ2_SOLTU</name>